<dbReference type="SUPFAM" id="SSF54695">
    <property type="entry name" value="POZ domain"/>
    <property type="match status" value="1"/>
</dbReference>
<reference evidence="1" key="1">
    <citation type="submission" date="2021-01" db="EMBL/GenBank/DDBJ databases">
        <authorList>
            <person name="Kaushik A."/>
        </authorList>
    </citation>
    <scope>NUCLEOTIDE SEQUENCE</scope>
    <source>
        <strain evidence="1">AG1-1C</strain>
    </source>
</reference>
<dbReference type="PANTHER" id="PTHR31758:SF2">
    <property type="entry name" value="BTB_POZ DOMAIN-CONTAINING PROTEIN YLR108C"/>
    <property type="match status" value="1"/>
</dbReference>
<accession>A0A8H3GFF6</accession>
<dbReference type="Gene3D" id="3.30.710.10">
    <property type="entry name" value="Potassium Channel Kv1.1, Chain A"/>
    <property type="match status" value="1"/>
</dbReference>
<evidence type="ECO:0000313" key="1">
    <source>
        <dbReference type="EMBL" id="CAE6446774.1"/>
    </source>
</evidence>
<proteinExistence type="predicted"/>
<dbReference type="Proteomes" id="UP000663846">
    <property type="component" value="Unassembled WGS sequence"/>
</dbReference>
<evidence type="ECO:0008006" key="3">
    <source>
        <dbReference type="Google" id="ProtNLM"/>
    </source>
</evidence>
<organism evidence="1 2">
    <name type="scientific">Rhizoctonia solani</name>
    <dbReference type="NCBI Taxonomy" id="456999"/>
    <lineage>
        <taxon>Eukaryota</taxon>
        <taxon>Fungi</taxon>
        <taxon>Dikarya</taxon>
        <taxon>Basidiomycota</taxon>
        <taxon>Agaricomycotina</taxon>
        <taxon>Agaricomycetes</taxon>
        <taxon>Cantharellales</taxon>
        <taxon>Ceratobasidiaceae</taxon>
        <taxon>Rhizoctonia</taxon>
    </lineage>
</organism>
<dbReference type="InterPro" id="IPR011333">
    <property type="entry name" value="SKP1/BTB/POZ_sf"/>
</dbReference>
<dbReference type="PANTHER" id="PTHR31758">
    <property type="entry name" value="BTB/POZ DOMAIN-CONTAINING PROTEIN YLR108C"/>
    <property type="match status" value="1"/>
</dbReference>
<comment type="caution">
    <text evidence="1">The sequence shown here is derived from an EMBL/GenBank/DDBJ whole genome shotgun (WGS) entry which is preliminary data.</text>
</comment>
<evidence type="ECO:0000313" key="2">
    <source>
        <dbReference type="Proteomes" id="UP000663846"/>
    </source>
</evidence>
<dbReference type="AlphaFoldDB" id="A0A8H3GFF6"/>
<gene>
    <name evidence="1" type="ORF">RDB_LOCUS139349</name>
</gene>
<sequence>MDHDAAYTVTIRGREVLLTRSQIEFDSPNYFSICFLGDYKESQTRHLKLSRDPDLFLIISDHLCGYKVLPLNDRVLPQRMSPELALANLRIDAEFYQLDNLVKECDALLSRGNIKPKHRKNYLVLGCDYNYPLSSSISRQIDAAIGSPSCQWRTTVTAEKLTESPLAEMERPENHQGFSGLQLVSEIERYARKTMGFEPQLVGWHIERTTVTPFNTHALLMVVVEV</sequence>
<protein>
    <recommendedName>
        <fullName evidence="3">BTB domain-containing protein</fullName>
    </recommendedName>
</protein>
<name>A0A8H3GFF6_9AGAM</name>
<dbReference type="EMBL" id="CAJMWS010000472">
    <property type="protein sequence ID" value="CAE6446774.1"/>
    <property type="molecule type" value="Genomic_DNA"/>
</dbReference>